<protein>
    <recommendedName>
        <fullName evidence="6">TonB C-terminal domain-containing protein</fullName>
    </recommendedName>
</protein>
<dbReference type="Proteomes" id="UP000029391">
    <property type="component" value="Unassembled WGS sequence"/>
</dbReference>
<dbReference type="Pfam" id="PF05569">
    <property type="entry name" value="Peptidase_M56"/>
    <property type="match status" value="1"/>
</dbReference>
<evidence type="ECO:0000256" key="1">
    <source>
        <dbReference type="ARBA" id="ARBA00004167"/>
    </source>
</evidence>
<keyword evidence="2 5" id="KW-0812">Transmembrane</keyword>
<dbReference type="PANTHER" id="PTHR34978">
    <property type="entry name" value="POSSIBLE SENSOR-TRANSDUCER PROTEIN BLAR"/>
    <property type="match status" value="1"/>
</dbReference>
<dbReference type="InterPro" id="IPR037682">
    <property type="entry name" value="TonB_C"/>
</dbReference>
<dbReference type="PROSITE" id="PS52015">
    <property type="entry name" value="TONB_CTD"/>
    <property type="match status" value="1"/>
</dbReference>
<dbReference type="RefSeq" id="WP_043797338.1">
    <property type="nucleotide sequence ID" value="NZ_AWXU01000020.1"/>
</dbReference>
<reference evidence="7 8" key="1">
    <citation type="submission" date="2013-09" db="EMBL/GenBank/DDBJ databases">
        <title>Genome sequencing of Arenimonas composti.</title>
        <authorList>
            <person name="Chen F."/>
            <person name="Wang G."/>
        </authorList>
    </citation>
    <scope>NUCLEOTIDE SEQUENCE [LARGE SCALE GENOMIC DNA]</scope>
    <source>
        <strain evidence="7 8">TR7-09</strain>
    </source>
</reference>
<feature type="transmembrane region" description="Helical" evidence="5">
    <location>
        <begin position="92"/>
        <end position="110"/>
    </location>
</feature>
<feature type="domain" description="TonB C-terminal" evidence="6">
    <location>
        <begin position="302"/>
        <end position="400"/>
    </location>
</feature>
<dbReference type="STRING" id="1121013.GCA_000426365_01896"/>
<dbReference type="Pfam" id="PF03544">
    <property type="entry name" value="TonB_C"/>
    <property type="match status" value="1"/>
</dbReference>
<evidence type="ECO:0000259" key="6">
    <source>
        <dbReference type="PROSITE" id="PS52015"/>
    </source>
</evidence>
<evidence type="ECO:0000256" key="3">
    <source>
        <dbReference type="ARBA" id="ARBA00022989"/>
    </source>
</evidence>
<feature type="transmembrane region" description="Helical" evidence="5">
    <location>
        <begin position="39"/>
        <end position="58"/>
    </location>
</feature>
<evidence type="ECO:0000313" key="8">
    <source>
        <dbReference type="Proteomes" id="UP000029391"/>
    </source>
</evidence>
<keyword evidence="4 5" id="KW-0472">Membrane</keyword>
<gene>
    <name evidence="7" type="ORF">P873_06845</name>
</gene>
<dbReference type="Gene3D" id="3.30.1150.10">
    <property type="match status" value="1"/>
</dbReference>
<dbReference type="InterPro" id="IPR006260">
    <property type="entry name" value="TonB/TolA_C"/>
</dbReference>
<dbReference type="SUPFAM" id="SSF74653">
    <property type="entry name" value="TolA/TonB C-terminal domain"/>
    <property type="match status" value="1"/>
</dbReference>
<dbReference type="InterPro" id="IPR052173">
    <property type="entry name" value="Beta-lactam_resp_regulator"/>
</dbReference>
<feature type="transmembrane region" description="Helical" evidence="5">
    <location>
        <begin position="270"/>
        <end position="289"/>
    </location>
</feature>
<dbReference type="GO" id="GO:0055085">
    <property type="term" value="P:transmembrane transport"/>
    <property type="evidence" value="ECO:0007669"/>
    <property type="project" value="InterPro"/>
</dbReference>
<dbReference type="EMBL" id="AWXU01000020">
    <property type="protein sequence ID" value="KFN50385.1"/>
    <property type="molecule type" value="Genomic_DNA"/>
</dbReference>
<feature type="transmembrane region" description="Helical" evidence="5">
    <location>
        <begin position="6"/>
        <end position="27"/>
    </location>
</feature>
<keyword evidence="3 5" id="KW-1133">Transmembrane helix</keyword>
<keyword evidence="8" id="KW-1185">Reference proteome</keyword>
<evidence type="ECO:0000313" key="7">
    <source>
        <dbReference type="EMBL" id="KFN50385.1"/>
    </source>
</evidence>
<dbReference type="eggNOG" id="COG4219">
    <property type="taxonomic scope" value="Bacteria"/>
</dbReference>
<name>A0A091C193_9GAMM</name>
<comment type="subcellular location">
    <subcellularLocation>
        <location evidence="1">Membrane</location>
        <topology evidence="1">Single-pass membrane protein</topology>
    </subcellularLocation>
</comment>
<dbReference type="InterPro" id="IPR008756">
    <property type="entry name" value="Peptidase_M56"/>
</dbReference>
<comment type="caution">
    <text evidence="7">The sequence shown here is derived from an EMBL/GenBank/DDBJ whole genome shotgun (WGS) entry which is preliminary data.</text>
</comment>
<dbReference type="CDD" id="cd07341">
    <property type="entry name" value="M56_BlaR1_MecR1_like"/>
    <property type="match status" value="1"/>
</dbReference>
<dbReference type="OrthoDB" id="1628901at2"/>
<evidence type="ECO:0000256" key="2">
    <source>
        <dbReference type="ARBA" id="ARBA00022692"/>
    </source>
</evidence>
<dbReference type="PANTHER" id="PTHR34978:SF3">
    <property type="entry name" value="SLR0241 PROTEIN"/>
    <property type="match status" value="1"/>
</dbReference>
<dbReference type="AlphaFoldDB" id="A0A091C193"/>
<sequence length="404" mass="42425">MTSTELLCELLEATLASSLAALAVLALRRPLRDFAGPGAAALAWAAVPLAVLAVWLPARAAGPGAAGTAGAITDAVFAPVIQGAGATSAGPWLLALWASGAAAGALVFALRQRRFLRGLRPIEGTPWLASPAGGPAVVGLLRPRIVLPADFRLRYDAGELTLVLAHECMHLRRGDLPAQALATVLRCLFWFNPLLVRAERRFREDIELACDAAVLRQNPRSRRRYGSAMLKTHLADVGLPLACHWQSGHSLKERIQMLERPLASSRRRRTAAVAVSVALIASAGLAWAAQPAAPAADATAGPAQIAADEDVLTAPAYPAAAVRDHISGQVLLEILVGEDGVPREVKVVSSSPEGVFDAAAVEAARNWRFNAGRNGAGGEKVEGWIRVPVRFEAEDQNAGSPGTT</sequence>
<evidence type="ECO:0000256" key="4">
    <source>
        <dbReference type="ARBA" id="ARBA00023136"/>
    </source>
</evidence>
<dbReference type="NCBIfam" id="TIGR01352">
    <property type="entry name" value="tonB_Cterm"/>
    <property type="match status" value="1"/>
</dbReference>
<dbReference type="GO" id="GO:0016020">
    <property type="term" value="C:membrane"/>
    <property type="evidence" value="ECO:0007669"/>
    <property type="project" value="UniProtKB-SubCell"/>
</dbReference>
<organism evidence="7 8">
    <name type="scientific">Arenimonas composti TR7-09 = DSM 18010</name>
    <dbReference type="NCBI Taxonomy" id="1121013"/>
    <lineage>
        <taxon>Bacteria</taxon>
        <taxon>Pseudomonadati</taxon>
        <taxon>Pseudomonadota</taxon>
        <taxon>Gammaproteobacteria</taxon>
        <taxon>Lysobacterales</taxon>
        <taxon>Lysobacteraceae</taxon>
        <taxon>Arenimonas</taxon>
    </lineage>
</organism>
<evidence type="ECO:0000256" key="5">
    <source>
        <dbReference type="SAM" id="Phobius"/>
    </source>
</evidence>
<proteinExistence type="predicted"/>
<accession>A0A091C193</accession>